<evidence type="ECO:0000313" key="2">
    <source>
        <dbReference type="EMBL" id="CAK0853688.1"/>
    </source>
</evidence>
<proteinExistence type="predicted"/>
<feature type="region of interest" description="Disordered" evidence="1">
    <location>
        <begin position="40"/>
        <end position="76"/>
    </location>
</feature>
<gene>
    <name evidence="2" type="ORF">PCOR1329_LOCUS45068</name>
</gene>
<evidence type="ECO:0000313" key="3">
    <source>
        <dbReference type="Proteomes" id="UP001189429"/>
    </source>
</evidence>
<feature type="region of interest" description="Disordered" evidence="1">
    <location>
        <begin position="168"/>
        <end position="212"/>
    </location>
</feature>
<name>A0ABN9U7Q2_9DINO</name>
<feature type="compositionally biased region" description="Low complexity" evidence="1">
    <location>
        <begin position="184"/>
        <end position="199"/>
    </location>
</feature>
<dbReference type="Proteomes" id="UP001189429">
    <property type="component" value="Unassembled WGS sequence"/>
</dbReference>
<keyword evidence="3" id="KW-1185">Reference proteome</keyword>
<sequence>MSRQAPRPATAEETWRRPSLPLLLPPLCAVKQLRNTEPLHNEKGSFFSAPTVPPPSLAGNSHPPLERPGRSPRRHRATRAMDMYRSRRHLPTSQRLESWHARSGYGTFGHDAQQHALSNTDILFGCAVDLGDHYLRAEFDHTGGHPAPALVLLVPGLASLLRPLPPPRASTAAGTGDARGLEEAPPSRSAIATASAAAKPLRRHPPKLDSVK</sequence>
<accession>A0ABN9U7Q2</accession>
<organism evidence="2 3">
    <name type="scientific">Prorocentrum cordatum</name>
    <dbReference type="NCBI Taxonomy" id="2364126"/>
    <lineage>
        <taxon>Eukaryota</taxon>
        <taxon>Sar</taxon>
        <taxon>Alveolata</taxon>
        <taxon>Dinophyceae</taxon>
        <taxon>Prorocentrales</taxon>
        <taxon>Prorocentraceae</taxon>
        <taxon>Prorocentrum</taxon>
    </lineage>
</organism>
<dbReference type="EMBL" id="CAUYUJ010015416">
    <property type="protein sequence ID" value="CAK0853688.1"/>
    <property type="molecule type" value="Genomic_DNA"/>
</dbReference>
<evidence type="ECO:0000256" key="1">
    <source>
        <dbReference type="SAM" id="MobiDB-lite"/>
    </source>
</evidence>
<comment type="caution">
    <text evidence="2">The sequence shown here is derived from an EMBL/GenBank/DDBJ whole genome shotgun (WGS) entry which is preliminary data.</text>
</comment>
<protein>
    <submittedName>
        <fullName evidence="2">Uncharacterized protein</fullName>
    </submittedName>
</protein>
<reference evidence="2" key="1">
    <citation type="submission" date="2023-10" db="EMBL/GenBank/DDBJ databases">
        <authorList>
            <person name="Chen Y."/>
            <person name="Shah S."/>
            <person name="Dougan E. K."/>
            <person name="Thang M."/>
            <person name="Chan C."/>
        </authorList>
    </citation>
    <scope>NUCLEOTIDE SEQUENCE [LARGE SCALE GENOMIC DNA]</scope>
</reference>